<keyword evidence="5 7" id="KW-1133">Transmembrane helix</keyword>
<dbReference type="GeneID" id="34519466"/>
<reference evidence="8" key="2">
    <citation type="submission" date="2014-02" db="EMBL/GenBank/DDBJ databases">
        <title>Complete DNA sequence of /Kuraishia capsulata/ illustrates novel genomic features among budding yeasts (/Saccharomycotina/).</title>
        <authorList>
            <person name="Morales L."/>
            <person name="Noel B."/>
            <person name="Porcel B."/>
            <person name="Marcet-Houben M."/>
            <person name="Hullo M-F."/>
            <person name="Sacerdot C."/>
            <person name="Tekaia F."/>
            <person name="Leh-Louis V."/>
            <person name="Despons L."/>
            <person name="Khanna V."/>
            <person name="Aury J-M."/>
            <person name="Barbe V."/>
            <person name="Couloux A."/>
            <person name="Labadie K."/>
            <person name="Pelletier E."/>
            <person name="Souciet J-L."/>
            <person name="Boekhout T."/>
            <person name="Gabaldon T."/>
            <person name="Wincker P."/>
            <person name="Dujon B."/>
        </authorList>
    </citation>
    <scope>NUCLEOTIDE SEQUENCE</scope>
    <source>
        <strain evidence="8">CBS 1993</strain>
    </source>
</reference>
<dbReference type="PANTHER" id="PTHR13505">
    <property type="entry name" value="TRANSMEMBRANE PROTEIN 208"/>
    <property type="match status" value="1"/>
</dbReference>
<evidence type="ECO:0000313" key="8">
    <source>
        <dbReference type="EMBL" id="CDK26069.1"/>
    </source>
</evidence>
<dbReference type="GO" id="GO:0005773">
    <property type="term" value="C:vacuole"/>
    <property type="evidence" value="ECO:0007669"/>
    <property type="project" value="GOC"/>
</dbReference>
<dbReference type="InterPro" id="IPR008506">
    <property type="entry name" value="SND2/TMEM208"/>
</dbReference>
<dbReference type="Pfam" id="PF05620">
    <property type="entry name" value="TMEM208_SND2"/>
    <property type="match status" value="1"/>
</dbReference>
<keyword evidence="9" id="KW-1185">Reference proteome</keyword>
<dbReference type="PANTHER" id="PTHR13505:SF7">
    <property type="entry name" value="TRANSMEMBRANE PROTEIN 208"/>
    <property type="match status" value="1"/>
</dbReference>
<organism evidence="8 9">
    <name type="scientific">Kuraishia capsulata CBS 1993</name>
    <dbReference type="NCBI Taxonomy" id="1382522"/>
    <lineage>
        <taxon>Eukaryota</taxon>
        <taxon>Fungi</taxon>
        <taxon>Dikarya</taxon>
        <taxon>Ascomycota</taxon>
        <taxon>Saccharomycotina</taxon>
        <taxon>Pichiomycetes</taxon>
        <taxon>Pichiales</taxon>
        <taxon>Pichiaceae</taxon>
        <taxon>Kuraishia</taxon>
    </lineage>
</organism>
<dbReference type="GO" id="GO:0005789">
    <property type="term" value="C:endoplasmic reticulum membrane"/>
    <property type="evidence" value="ECO:0007669"/>
    <property type="project" value="UniProtKB-SubCell"/>
</dbReference>
<feature type="transmembrane region" description="Helical" evidence="7">
    <location>
        <begin position="93"/>
        <end position="111"/>
    </location>
</feature>
<evidence type="ECO:0000256" key="3">
    <source>
        <dbReference type="ARBA" id="ARBA00022692"/>
    </source>
</evidence>
<proteinExistence type="inferred from homology"/>
<evidence type="ECO:0000256" key="6">
    <source>
        <dbReference type="ARBA" id="ARBA00023136"/>
    </source>
</evidence>
<dbReference type="STRING" id="1382522.W6MI44"/>
<feature type="transmembrane region" description="Helical" evidence="7">
    <location>
        <begin position="20"/>
        <end position="38"/>
    </location>
</feature>
<evidence type="ECO:0000313" key="9">
    <source>
        <dbReference type="Proteomes" id="UP000019384"/>
    </source>
</evidence>
<name>W6MI44_9ASCO</name>
<comment type="similarity">
    <text evidence="2">Belongs to the TMEM208 family.</text>
</comment>
<dbReference type="EMBL" id="HG793126">
    <property type="protein sequence ID" value="CDK26069.1"/>
    <property type="molecule type" value="Genomic_DNA"/>
</dbReference>
<evidence type="ECO:0000256" key="2">
    <source>
        <dbReference type="ARBA" id="ARBA00009950"/>
    </source>
</evidence>
<dbReference type="Proteomes" id="UP000019384">
    <property type="component" value="Unassembled WGS sequence"/>
</dbReference>
<protein>
    <submittedName>
        <fullName evidence="8">Uncharacterized protein</fullName>
    </submittedName>
</protein>
<keyword evidence="6 7" id="KW-0472">Membrane</keyword>
<evidence type="ECO:0000256" key="1">
    <source>
        <dbReference type="ARBA" id="ARBA00004477"/>
    </source>
</evidence>
<evidence type="ECO:0000256" key="4">
    <source>
        <dbReference type="ARBA" id="ARBA00022824"/>
    </source>
</evidence>
<dbReference type="RefSeq" id="XP_022458078.1">
    <property type="nucleotide sequence ID" value="XM_022604281.1"/>
</dbReference>
<evidence type="ECO:0000256" key="7">
    <source>
        <dbReference type="SAM" id="Phobius"/>
    </source>
</evidence>
<dbReference type="HOGENOM" id="CLU_094308_1_1_1"/>
<accession>W6MI44</accession>
<evidence type="ECO:0000256" key="5">
    <source>
        <dbReference type="ARBA" id="ARBA00022989"/>
    </source>
</evidence>
<sequence length="151" mass="17233">MAGAADKKQAVSNVKILKEIHLLTFSIQAISIVLVWYFHRPQSRWQSLVFSSPSWLCQYVLETTGRPKFATKDGRETLVSAGQDLKQSGLVEYMFDIIYMTLICHILMWVFGSNKVWLLYLAVRASFLMIPVNLFINSFRSPGTLVTKRGL</sequence>
<gene>
    <name evidence="8" type="ORF">KUCA_T00002040001</name>
</gene>
<keyword evidence="4" id="KW-0256">Endoplasmic reticulum</keyword>
<dbReference type="AlphaFoldDB" id="W6MI44"/>
<dbReference type="GO" id="GO:0006624">
    <property type="term" value="P:vacuolar protein processing"/>
    <property type="evidence" value="ECO:0007669"/>
    <property type="project" value="TreeGrafter"/>
</dbReference>
<keyword evidence="3 7" id="KW-0812">Transmembrane</keyword>
<reference evidence="8" key="1">
    <citation type="submission" date="2013-12" db="EMBL/GenBank/DDBJ databases">
        <authorList>
            <person name="Genoscope - CEA"/>
        </authorList>
    </citation>
    <scope>NUCLEOTIDE SEQUENCE</scope>
    <source>
        <strain evidence="8">CBS 1993</strain>
    </source>
</reference>
<dbReference type="OrthoDB" id="10012212at2759"/>
<feature type="transmembrane region" description="Helical" evidence="7">
    <location>
        <begin position="117"/>
        <end position="139"/>
    </location>
</feature>
<comment type="subcellular location">
    <subcellularLocation>
        <location evidence="1">Endoplasmic reticulum membrane</location>
        <topology evidence="1">Multi-pass membrane protein</topology>
    </subcellularLocation>
</comment>